<name>A0A662DB61_UNCAE</name>
<dbReference type="GO" id="GO:0002098">
    <property type="term" value="P:tRNA wobble uridine modification"/>
    <property type="evidence" value="ECO:0007669"/>
    <property type="project" value="InterPro"/>
</dbReference>
<evidence type="ECO:0000259" key="10">
    <source>
        <dbReference type="Pfam" id="PF01134"/>
    </source>
</evidence>
<dbReference type="Pfam" id="PF01134">
    <property type="entry name" value="GIDA"/>
    <property type="match status" value="1"/>
</dbReference>
<comment type="subunit">
    <text evidence="8">Homodimer. Heterotetramer of two MnmE and two MnmG subunits.</text>
</comment>
<dbReference type="PROSITE" id="PS01280">
    <property type="entry name" value="GIDA_1"/>
    <property type="match status" value="1"/>
</dbReference>
<evidence type="ECO:0000256" key="3">
    <source>
        <dbReference type="ARBA" id="ARBA00020461"/>
    </source>
</evidence>
<dbReference type="InterPro" id="IPR040131">
    <property type="entry name" value="MnmG_N"/>
</dbReference>
<dbReference type="EMBL" id="QMQA01000267">
    <property type="protein sequence ID" value="RLE11276.1"/>
    <property type="molecule type" value="Genomic_DNA"/>
</dbReference>
<evidence type="ECO:0000256" key="1">
    <source>
        <dbReference type="ARBA" id="ARBA00001974"/>
    </source>
</evidence>
<dbReference type="GO" id="GO:0005829">
    <property type="term" value="C:cytosol"/>
    <property type="evidence" value="ECO:0007669"/>
    <property type="project" value="TreeGrafter"/>
</dbReference>
<gene>
    <name evidence="11" type="ORF">DRJ04_08360</name>
</gene>
<comment type="caution">
    <text evidence="11">The sequence shown here is derived from an EMBL/GenBank/DDBJ whole genome shotgun (WGS) entry which is preliminary data.</text>
</comment>
<evidence type="ECO:0000256" key="2">
    <source>
        <dbReference type="ARBA" id="ARBA00007653"/>
    </source>
</evidence>
<accession>A0A662DB61</accession>
<dbReference type="InterPro" id="IPR036188">
    <property type="entry name" value="FAD/NAD-bd_sf"/>
</dbReference>
<evidence type="ECO:0000313" key="11">
    <source>
        <dbReference type="EMBL" id="RLE11276.1"/>
    </source>
</evidence>
<dbReference type="GO" id="GO:0050660">
    <property type="term" value="F:flavin adenine dinucleotide binding"/>
    <property type="evidence" value="ECO:0007669"/>
    <property type="project" value="InterPro"/>
</dbReference>
<evidence type="ECO:0000256" key="8">
    <source>
        <dbReference type="ARBA" id="ARBA00025948"/>
    </source>
</evidence>
<dbReference type="InterPro" id="IPR020595">
    <property type="entry name" value="MnmG-rel_CS"/>
</dbReference>
<sequence length="374" mass="41518">MWVYPETYDVIVVGGGHAGIEASLAAARMGCHTLLVTMNLDTVGLMSCNPAVGGVGKGQLVKEIDALGGQMAISVDATAVQYRLLNTKKGPAVRSTRAQVDRQAYRWYMKKILENQANLELKQATVEKILVEKGKLKGIKTNLGELLRGECVIITPGTFLNGLIHIGLTRFPGGRIADFPSRELSESIRSLGFRMGRFKTGTCPRLDGKSLNLSKLQPQKGEINPLPFSFSTKKINTEQLPCYITYTNEKTHRIIRKNLDRSPLYTGVIKSTGVRYCPSVEDKVVKFPEKDRHQVFLEPEGRETFEFYPNGLSTSLPLDVQLEVLHSIEGLENARVIRPGYGIEHDYVDPTELKPTLETKRIPNLFFAGQINGT</sequence>
<dbReference type="Proteomes" id="UP000280417">
    <property type="component" value="Unassembled WGS sequence"/>
</dbReference>
<comment type="similarity">
    <text evidence="2">Belongs to the MnmG family.</text>
</comment>
<proteinExistence type="inferred from homology"/>
<evidence type="ECO:0000256" key="6">
    <source>
        <dbReference type="ARBA" id="ARBA00022827"/>
    </source>
</evidence>
<feature type="domain" description="MnmG N-terminal" evidence="10">
    <location>
        <begin position="9"/>
        <end position="374"/>
    </location>
</feature>
<evidence type="ECO:0000256" key="4">
    <source>
        <dbReference type="ARBA" id="ARBA00022630"/>
    </source>
</evidence>
<dbReference type="InterPro" id="IPR004416">
    <property type="entry name" value="MnmG"/>
</dbReference>
<dbReference type="SUPFAM" id="SSF51905">
    <property type="entry name" value="FAD/NAD(P)-binding domain"/>
    <property type="match status" value="1"/>
</dbReference>
<dbReference type="Gene3D" id="2.40.30.260">
    <property type="match status" value="1"/>
</dbReference>
<evidence type="ECO:0000256" key="7">
    <source>
        <dbReference type="ARBA" id="ARBA00023027"/>
    </source>
</evidence>
<dbReference type="NCBIfam" id="TIGR00136">
    <property type="entry name" value="mnmG_gidA"/>
    <property type="match status" value="1"/>
</dbReference>
<dbReference type="InterPro" id="IPR002218">
    <property type="entry name" value="MnmG-rel"/>
</dbReference>
<reference evidence="11 12" key="1">
    <citation type="submission" date="2018-06" db="EMBL/GenBank/DDBJ databases">
        <title>Extensive metabolic versatility and redundancy in microbially diverse, dynamic hydrothermal sediments.</title>
        <authorList>
            <person name="Dombrowski N."/>
            <person name="Teske A."/>
            <person name="Baker B.J."/>
        </authorList>
    </citation>
    <scope>NUCLEOTIDE SEQUENCE [LARGE SCALE GENOMIC DNA]</scope>
    <source>
        <strain evidence="11">B3_G15</strain>
    </source>
</reference>
<keyword evidence="4" id="KW-0285">Flavoprotein</keyword>
<keyword evidence="6" id="KW-0274">FAD</keyword>
<keyword evidence="5" id="KW-0819">tRNA processing</keyword>
<organism evidence="11 12">
    <name type="scientific">Aerophobetes bacterium</name>
    <dbReference type="NCBI Taxonomy" id="2030807"/>
    <lineage>
        <taxon>Bacteria</taxon>
        <taxon>Candidatus Aerophobota</taxon>
    </lineage>
</organism>
<dbReference type="PANTHER" id="PTHR11806">
    <property type="entry name" value="GLUCOSE INHIBITED DIVISION PROTEIN A"/>
    <property type="match status" value="1"/>
</dbReference>
<feature type="non-terminal residue" evidence="11">
    <location>
        <position position="374"/>
    </location>
</feature>
<dbReference type="Gene3D" id="3.50.50.60">
    <property type="entry name" value="FAD/NAD(P)-binding domain"/>
    <property type="match status" value="1"/>
</dbReference>
<evidence type="ECO:0000313" key="12">
    <source>
        <dbReference type="Proteomes" id="UP000280417"/>
    </source>
</evidence>
<evidence type="ECO:0000256" key="9">
    <source>
        <dbReference type="ARBA" id="ARBA00031800"/>
    </source>
</evidence>
<protein>
    <recommendedName>
        <fullName evidence="3">tRNA uridine 5-carboxymethylaminomethyl modification enzyme MnmG</fullName>
    </recommendedName>
    <alternativeName>
        <fullName evidence="9">Glucose-inhibited division protein A</fullName>
    </alternativeName>
</protein>
<dbReference type="AlphaFoldDB" id="A0A662DB61"/>
<dbReference type="PANTHER" id="PTHR11806:SF0">
    <property type="entry name" value="PROTEIN MTO1 HOMOLOG, MITOCHONDRIAL"/>
    <property type="match status" value="1"/>
</dbReference>
<keyword evidence="7" id="KW-0520">NAD</keyword>
<evidence type="ECO:0000256" key="5">
    <source>
        <dbReference type="ARBA" id="ARBA00022694"/>
    </source>
</evidence>
<dbReference type="GO" id="GO:0030488">
    <property type="term" value="P:tRNA methylation"/>
    <property type="evidence" value="ECO:0007669"/>
    <property type="project" value="TreeGrafter"/>
</dbReference>
<comment type="cofactor">
    <cofactor evidence="1">
        <name>FAD</name>
        <dbReference type="ChEBI" id="CHEBI:57692"/>
    </cofactor>
</comment>